<reference evidence="1 2" key="1">
    <citation type="journal article" date="2023" name="Commun. Biol.">
        <title>Reorganization of the ancestral sex-determining regions during the evolution of trioecy in Pleodorina starrii.</title>
        <authorList>
            <person name="Takahashi K."/>
            <person name="Suzuki S."/>
            <person name="Kawai-Toyooka H."/>
            <person name="Yamamoto K."/>
            <person name="Hamaji T."/>
            <person name="Ootsuki R."/>
            <person name="Yamaguchi H."/>
            <person name="Kawachi M."/>
            <person name="Higashiyama T."/>
            <person name="Nozaki H."/>
        </authorList>
    </citation>
    <scope>NUCLEOTIDE SEQUENCE [LARGE SCALE GENOMIC DNA]</scope>
    <source>
        <strain evidence="1 2">NIES-4479</strain>
    </source>
</reference>
<dbReference type="EMBL" id="BRXU01000036">
    <property type="protein sequence ID" value="GLC60585.1"/>
    <property type="molecule type" value="Genomic_DNA"/>
</dbReference>
<evidence type="ECO:0000313" key="2">
    <source>
        <dbReference type="Proteomes" id="UP001165080"/>
    </source>
</evidence>
<comment type="caution">
    <text evidence="1">The sequence shown here is derived from an EMBL/GenBank/DDBJ whole genome shotgun (WGS) entry which is preliminary data.</text>
</comment>
<name>A0A9W6F9C1_9CHLO</name>
<accession>A0A9W6F9C1</accession>
<dbReference type="Proteomes" id="UP001165080">
    <property type="component" value="Unassembled WGS sequence"/>
</dbReference>
<protein>
    <submittedName>
        <fullName evidence="1">Uncharacterized protein</fullName>
    </submittedName>
</protein>
<sequence>MPLAQITPNAVDAYAATTQQLRIGQLTITSDDGLITAVSIFNGNAVTPFLNMRLVGRRATIQVVPSTPPQLADPGPHDYRILNERGTFQLEEQAADDADPEPADQGLPVVTPNITMMSPVDAPGQFHTAFVLIAERMDLAGDLDPDMAYDMPGLVLMKDVHGHFAADDSGYTFKVELPGRSDAQVANFTHKITTPAARDRIYYVFRSSRYAISGHPYYGGSVHAGVCTADMGNALHDILCIVFEKAPNILNLTGLYNHDITGYFIPNPNKTITSHDKENPAISAIGDVIGVPLDRTIPYDGVHNVKVSDDAARIMFDLTHNGRSFANLTEYAAGNPADTKRPVRRVMGRFTIIGNLITAFTAA</sequence>
<gene>
    <name evidence="1" type="primary">PLESTMB000720</name>
    <name evidence="1" type="ORF">PLESTB_001630700</name>
</gene>
<proteinExistence type="predicted"/>
<evidence type="ECO:0000313" key="1">
    <source>
        <dbReference type="EMBL" id="GLC60585.1"/>
    </source>
</evidence>
<dbReference type="AlphaFoldDB" id="A0A9W6F9C1"/>
<keyword evidence="2" id="KW-1185">Reference proteome</keyword>
<organism evidence="1 2">
    <name type="scientific">Pleodorina starrii</name>
    <dbReference type="NCBI Taxonomy" id="330485"/>
    <lineage>
        <taxon>Eukaryota</taxon>
        <taxon>Viridiplantae</taxon>
        <taxon>Chlorophyta</taxon>
        <taxon>core chlorophytes</taxon>
        <taxon>Chlorophyceae</taxon>
        <taxon>CS clade</taxon>
        <taxon>Chlamydomonadales</taxon>
        <taxon>Volvocaceae</taxon>
        <taxon>Pleodorina</taxon>
    </lineage>
</organism>